<keyword evidence="4" id="KW-1185">Reference proteome</keyword>
<dbReference type="RefSeq" id="WP_091668547.1">
    <property type="nucleotide sequence ID" value="NZ_LT594323.1"/>
</dbReference>
<feature type="region of interest" description="Disordered" evidence="1">
    <location>
        <begin position="71"/>
        <end position="93"/>
    </location>
</feature>
<evidence type="ECO:0000313" key="3">
    <source>
        <dbReference type="EMBL" id="SBT50716.1"/>
    </source>
</evidence>
<evidence type="ECO:0000256" key="1">
    <source>
        <dbReference type="SAM" id="MobiDB-lite"/>
    </source>
</evidence>
<organism evidence="3 4">
    <name type="scientific">Micromonospora auratinigra</name>
    <dbReference type="NCBI Taxonomy" id="261654"/>
    <lineage>
        <taxon>Bacteria</taxon>
        <taxon>Bacillati</taxon>
        <taxon>Actinomycetota</taxon>
        <taxon>Actinomycetes</taxon>
        <taxon>Micromonosporales</taxon>
        <taxon>Micromonosporaceae</taxon>
        <taxon>Micromonospora</taxon>
    </lineage>
</organism>
<reference evidence="4" key="1">
    <citation type="submission" date="2016-06" db="EMBL/GenBank/DDBJ databases">
        <authorList>
            <person name="Varghese N."/>
            <person name="Submissions Spin"/>
        </authorList>
    </citation>
    <scope>NUCLEOTIDE SEQUENCE [LARGE SCALE GENOMIC DNA]</scope>
    <source>
        <strain evidence="4">DSM 44815</strain>
    </source>
</reference>
<dbReference type="PATRIC" id="fig|261654.4.peg.4935"/>
<dbReference type="InterPro" id="IPR025323">
    <property type="entry name" value="DUF4229"/>
</dbReference>
<proteinExistence type="predicted"/>
<dbReference type="EMBL" id="LT594323">
    <property type="protein sequence ID" value="SBT50716.1"/>
    <property type="molecule type" value="Genomic_DNA"/>
</dbReference>
<dbReference type="AlphaFoldDB" id="A0A1A9A3H7"/>
<evidence type="ECO:0000256" key="2">
    <source>
        <dbReference type="SAM" id="Phobius"/>
    </source>
</evidence>
<evidence type="ECO:0000313" key="4">
    <source>
        <dbReference type="Proteomes" id="UP000199385"/>
    </source>
</evidence>
<dbReference type="STRING" id="261654.GA0070611_4867"/>
<dbReference type="Pfam" id="PF14012">
    <property type="entry name" value="DUF4229"/>
    <property type="match status" value="1"/>
</dbReference>
<dbReference type="Proteomes" id="UP000199385">
    <property type="component" value="Chromosome I"/>
</dbReference>
<protein>
    <recommendedName>
        <fullName evidence="5">DUF4229 domain-containing protein</fullName>
    </recommendedName>
</protein>
<feature type="transmembrane region" description="Helical" evidence="2">
    <location>
        <begin position="7"/>
        <end position="24"/>
    </location>
</feature>
<feature type="transmembrane region" description="Helical" evidence="2">
    <location>
        <begin position="30"/>
        <end position="48"/>
    </location>
</feature>
<evidence type="ECO:0008006" key="5">
    <source>
        <dbReference type="Google" id="ProtNLM"/>
    </source>
</evidence>
<keyword evidence="2" id="KW-1133">Transmembrane helix</keyword>
<sequence>MSAAVKYTLGRIGLFVAVLAALWFVDMNMFLRLMLALVFSAALSFFLLKGWRDEMAGEMAEASERRRAEKERLRSALAGDDQPAEDGPGEQRS</sequence>
<accession>A0A1A9A3H7</accession>
<dbReference type="OrthoDB" id="5195268at2"/>
<name>A0A1A9A3H7_9ACTN</name>
<feature type="compositionally biased region" description="Acidic residues" evidence="1">
    <location>
        <begin position="82"/>
        <end position="93"/>
    </location>
</feature>
<keyword evidence="2" id="KW-0812">Transmembrane</keyword>
<gene>
    <name evidence="3" type="ORF">GA0070611_4867</name>
</gene>
<keyword evidence="2" id="KW-0472">Membrane</keyword>